<dbReference type="OrthoDB" id="1263042at2"/>
<keyword evidence="2" id="KW-1185">Reference proteome</keyword>
<name>A0A1A9I9P7_9BACT</name>
<protein>
    <recommendedName>
        <fullName evidence="3">HTH cro/C1-type domain-containing protein</fullName>
    </recommendedName>
</protein>
<dbReference type="GO" id="GO:0003677">
    <property type="term" value="F:DNA binding"/>
    <property type="evidence" value="ECO:0007669"/>
    <property type="project" value="InterPro"/>
</dbReference>
<evidence type="ECO:0000313" key="1">
    <source>
        <dbReference type="EMBL" id="ANH83450.1"/>
    </source>
</evidence>
<dbReference type="RefSeq" id="WP_067761013.1">
    <property type="nucleotide sequence ID" value="NZ_CP015772.1"/>
</dbReference>
<organism evidence="1 2">
    <name type="scientific">Niabella ginsenosidivorans</name>
    <dbReference type="NCBI Taxonomy" id="1176587"/>
    <lineage>
        <taxon>Bacteria</taxon>
        <taxon>Pseudomonadati</taxon>
        <taxon>Bacteroidota</taxon>
        <taxon>Chitinophagia</taxon>
        <taxon>Chitinophagales</taxon>
        <taxon>Chitinophagaceae</taxon>
        <taxon>Niabella</taxon>
    </lineage>
</organism>
<proteinExistence type="predicted"/>
<dbReference type="AlphaFoldDB" id="A0A1A9I9P7"/>
<dbReference type="Gene3D" id="1.10.260.40">
    <property type="entry name" value="lambda repressor-like DNA-binding domains"/>
    <property type="match status" value="1"/>
</dbReference>
<gene>
    <name evidence="1" type="ORF">A8C56_22925</name>
</gene>
<evidence type="ECO:0000313" key="2">
    <source>
        <dbReference type="Proteomes" id="UP000077667"/>
    </source>
</evidence>
<accession>A0A1A9I9P7</accession>
<evidence type="ECO:0008006" key="3">
    <source>
        <dbReference type="Google" id="ProtNLM"/>
    </source>
</evidence>
<dbReference type="KEGG" id="nia:A8C56_22925"/>
<dbReference type="EMBL" id="CP015772">
    <property type="protein sequence ID" value="ANH83450.1"/>
    <property type="molecule type" value="Genomic_DNA"/>
</dbReference>
<dbReference type="SUPFAM" id="SSF47413">
    <property type="entry name" value="lambda repressor-like DNA-binding domains"/>
    <property type="match status" value="1"/>
</dbReference>
<dbReference type="Proteomes" id="UP000077667">
    <property type="component" value="Chromosome"/>
</dbReference>
<sequence>MRKLDKDDIDIKNKIAVRMKALRGKTGKHMSAFASETDKDKQSQYRWETKGASILTVNKFCKEIGISVFDFFNDPVFKGK</sequence>
<dbReference type="InterPro" id="IPR010982">
    <property type="entry name" value="Lambda_DNA-bd_dom_sf"/>
</dbReference>
<reference evidence="1 2" key="1">
    <citation type="submission" date="2016-05" db="EMBL/GenBank/DDBJ databases">
        <title>Niabella ginsenosidivorans BS26 whole genome sequencing.</title>
        <authorList>
            <person name="Im W.T."/>
            <person name="Siddiqi M.Z."/>
        </authorList>
    </citation>
    <scope>NUCLEOTIDE SEQUENCE [LARGE SCALE GENOMIC DNA]</scope>
    <source>
        <strain evidence="1 2">BS26</strain>
    </source>
</reference>